<organism evidence="1 2">
    <name type="scientific">Phytophthora rubi</name>
    <dbReference type="NCBI Taxonomy" id="129364"/>
    <lineage>
        <taxon>Eukaryota</taxon>
        <taxon>Sar</taxon>
        <taxon>Stramenopiles</taxon>
        <taxon>Oomycota</taxon>
        <taxon>Peronosporomycetes</taxon>
        <taxon>Peronosporales</taxon>
        <taxon>Peronosporaceae</taxon>
        <taxon>Phytophthora</taxon>
    </lineage>
</organism>
<gene>
    <name evidence="1" type="ORF">PR002_g22193</name>
</gene>
<proteinExistence type="predicted"/>
<evidence type="ECO:0000313" key="1">
    <source>
        <dbReference type="EMBL" id="KAE8986950.1"/>
    </source>
</evidence>
<name>A0A6A3IXR0_9STRA</name>
<dbReference type="AlphaFoldDB" id="A0A6A3IXR0"/>
<evidence type="ECO:0000313" key="2">
    <source>
        <dbReference type="Proteomes" id="UP000435112"/>
    </source>
</evidence>
<protein>
    <submittedName>
        <fullName evidence="1">Uncharacterized protein</fullName>
    </submittedName>
</protein>
<comment type="caution">
    <text evidence="1">The sequence shown here is derived from an EMBL/GenBank/DDBJ whole genome shotgun (WGS) entry which is preliminary data.</text>
</comment>
<reference evidence="1 2" key="1">
    <citation type="submission" date="2018-09" db="EMBL/GenBank/DDBJ databases">
        <title>Genomic investigation of the strawberry pathogen Phytophthora fragariae indicates pathogenicity is determined by transcriptional variation in three key races.</title>
        <authorList>
            <person name="Adams T.M."/>
            <person name="Armitage A.D."/>
            <person name="Sobczyk M.K."/>
            <person name="Bates H.J."/>
            <person name="Dunwell J.M."/>
            <person name="Nellist C.F."/>
            <person name="Harrison R.J."/>
        </authorList>
    </citation>
    <scope>NUCLEOTIDE SEQUENCE [LARGE SCALE GENOMIC DNA]</scope>
    <source>
        <strain evidence="1 2">SCRP324</strain>
    </source>
</reference>
<sequence length="50" mass="5346">MQLSSLRAPPWHRLWLCMQTVANAADACRRSSMRDGAGIGSGVADIATDT</sequence>
<accession>A0A6A3IXR0</accession>
<dbReference type="Proteomes" id="UP000435112">
    <property type="component" value="Unassembled WGS sequence"/>
</dbReference>
<dbReference type="OrthoDB" id="130641at2759"/>
<dbReference type="EMBL" id="QXFU01002347">
    <property type="protein sequence ID" value="KAE8986950.1"/>
    <property type="molecule type" value="Genomic_DNA"/>
</dbReference>